<dbReference type="EMBL" id="MGEQ01000010">
    <property type="protein sequence ID" value="OGL86214.1"/>
    <property type="molecule type" value="Genomic_DNA"/>
</dbReference>
<reference evidence="2 3" key="1">
    <citation type="journal article" date="2016" name="Nat. Commun.">
        <title>Thousands of microbial genomes shed light on interconnected biogeochemical processes in an aquifer system.</title>
        <authorList>
            <person name="Anantharaman K."/>
            <person name="Brown C.T."/>
            <person name="Hug L.A."/>
            <person name="Sharon I."/>
            <person name="Castelle C.J."/>
            <person name="Probst A.J."/>
            <person name="Thomas B.C."/>
            <person name="Singh A."/>
            <person name="Wilkins M.J."/>
            <person name="Karaoz U."/>
            <person name="Brodie E.L."/>
            <person name="Williams K.H."/>
            <person name="Hubbard S.S."/>
            <person name="Banfield J.F."/>
        </authorList>
    </citation>
    <scope>NUCLEOTIDE SEQUENCE [LARGE SCALE GENOMIC DNA]</scope>
</reference>
<accession>A0A1F7V8B2</accession>
<dbReference type="Proteomes" id="UP000176593">
    <property type="component" value="Unassembled WGS sequence"/>
</dbReference>
<keyword evidence="1" id="KW-0472">Membrane</keyword>
<evidence type="ECO:0000313" key="3">
    <source>
        <dbReference type="Proteomes" id="UP000176593"/>
    </source>
</evidence>
<evidence type="ECO:0000313" key="2">
    <source>
        <dbReference type="EMBL" id="OGL86214.1"/>
    </source>
</evidence>
<feature type="transmembrane region" description="Helical" evidence="1">
    <location>
        <begin position="49"/>
        <end position="69"/>
    </location>
</feature>
<feature type="transmembrane region" description="Helical" evidence="1">
    <location>
        <begin position="6"/>
        <end position="21"/>
    </location>
</feature>
<sequence>MNPFLRIFLGFIVMVIGYFIVSKSEKMFEWFGQNEFAEKYIGSGGSRTFYKIIGILVVFVGIFIATNVMSDILGGTAKVLTNT</sequence>
<comment type="caution">
    <text evidence="2">The sequence shown here is derived from an EMBL/GenBank/DDBJ whole genome shotgun (WGS) entry which is preliminary data.</text>
</comment>
<evidence type="ECO:0000256" key="1">
    <source>
        <dbReference type="SAM" id="Phobius"/>
    </source>
</evidence>
<protein>
    <submittedName>
        <fullName evidence="2">Uncharacterized protein</fullName>
    </submittedName>
</protein>
<proteinExistence type="predicted"/>
<organism evidence="2 3">
    <name type="scientific">Candidatus Uhrbacteria bacterium RIFCSPLOWO2_02_FULL_48_18</name>
    <dbReference type="NCBI Taxonomy" id="1802408"/>
    <lineage>
        <taxon>Bacteria</taxon>
        <taxon>Candidatus Uhriibacteriota</taxon>
    </lineage>
</organism>
<dbReference type="AlphaFoldDB" id="A0A1F7V8B2"/>
<name>A0A1F7V8B2_9BACT</name>
<gene>
    <name evidence="2" type="ORF">A3I41_01430</name>
</gene>
<keyword evidence="1" id="KW-1133">Transmembrane helix</keyword>
<keyword evidence="1" id="KW-0812">Transmembrane</keyword>